<dbReference type="Proteomes" id="UP001732720">
    <property type="component" value="Chromosome 15"/>
</dbReference>
<reference evidence="2" key="1">
    <citation type="submission" date="2025-08" db="UniProtKB">
        <authorList>
            <consortium name="RefSeq"/>
        </authorList>
    </citation>
    <scope>IDENTIFICATION</scope>
</reference>
<gene>
    <name evidence="2" type="primary">LOC141417243</name>
</gene>
<keyword evidence="1" id="KW-1185">Reference proteome</keyword>
<sequence>MLPTQEGRPPPAGPSHPSVVHLLQPNHPSLSAPLLAHRRPCHCPFGDFMPGFLDAPGRRYRLKLGMLTPCGISHPQGARLCAGNCRMVCNPATKQICPSSNNQRPPPVPRQMVCWTLASRERNAQEPSVKETTVNALKGSNKGIVQKEGAGQMTNSTLASPARNAQQPGAKDATLKETMQSRVEEESQILRDGKKSKRKCHESSGNSPSTSEPLLADGSSASLVQKPVPLKRSLASETSDDPLNKRARMCSRCSPPSKFTCGIPVPKRNAIMSSYSSTGGVSQLWKRRGHTSALLSGPASSHCQQPERTAKNKREEGLGHGSSTTAPTPQVMDKESHGQRATDDTTRKEKKSSMSLPTPGSSGSRKRKRCGDPLTCPLPPLLAYPITPEVHREKKARFQRFSKALEDKTVVASNCVTKEPCLTFTLPAIGPASLPSSHPTPAQGPGATPLLASLKTVEIPDGTPSLPAPADVVSTTTPAPGPGATPLLANPKTVEIPDCTPPLPAPADVVSTTTPAPGPGATPLLANPKTVEIPDCTPPLPAPADVVSTTTPAPGPGASPLLANPKTVEIPDCTPPLPAPADVVSTTTPAPGPGATPLLASPKTMPNPDCAVSLPGPAVVVSTGTPAPAKPPGHTLTLTAERPASCPASVPTSGLSTIPLVGHLKKMKNLQAPPSFPVVVGVVTTVAPAPPKTTGLPAVLSSSHSVTFAGTSSAASVGQAPTSSSVVPMDTSPAPPLQPPVSGNLQGPPILPTASVGQAPTSSSVVPMDTSPAPPLQPPVSGNLQGPPILPTASVGQAPTSSSVVPMDTSPAPPLQPPVSSKLQGVLWPAPTQNPKALGSMPTNHSSPTGPGLTSAVSMKSQGNKPSLSTHVGTFPASSHHTIPPRTKTTIPPIKPQSGLIIPRNFLHMPAHCLMQTTALVTGPPMITSSATLTTTGPASRSSSKPMSGFGVKSVASTTSTTTSTTASTTTLTSQGIHLGASAPSGAHNPVAPSSFQIPQPSTLSTSAPPTSFGQPLPSTNPSTPGISGLNHPLTTATSLGTLRVGDTTNPSSNTHPVPPPYTGPKSQPTNGGSKKQKKRVKMSALIKAFAALSLADSVPLQAHKQQSQPKLDKSMRSLVAKFSKLSFV</sequence>
<proteinExistence type="predicted"/>
<accession>A0AC58L2X4</accession>
<evidence type="ECO:0000313" key="1">
    <source>
        <dbReference type="Proteomes" id="UP001732720"/>
    </source>
</evidence>
<protein>
    <submittedName>
        <fullName evidence="2">Uncharacterized protein</fullName>
    </submittedName>
</protein>
<evidence type="ECO:0000313" key="2">
    <source>
        <dbReference type="RefSeq" id="XP_073911506.1"/>
    </source>
</evidence>
<name>A0AC58L2X4_CASCN</name>
<organism evidence="1 2">
    <name type="scientific">Castor canadensis</name>
    <name type="common">American beaver</name>
    <dbReference type="NCBI Taxonomy" id="51338"/>
    <lineage>
        <taxon>Eukaryota</taxon>
        <taxon>Metazoa</taxon>
        <taxon>Chordata</taxon>
        <taxon>Craniata</taxon>
        <taxon>Vertebrata</taxon>
        <taxon>Euteleostomi</taxon>
        <taxon>Mammalia</taxon>
        <taxon>Eutheria</taxon>
        <taxon>Euarchontoglires</taxon>
        <taxon>Glires</taxon>
        <taxon>Rodentia</taxon>
        <taxon>Castorimorpha</taxon>
        <taxon>Castoridae</taxon>
        <taxon>Castor</taxon>
    </lineage>
</organism>
<dbReference type="RefSeq" id="XP_073911506.1">
    <property type="nucleotide sequence ID" value="XM_074055405.1"/>
</dbReference>